<comment type="caution">
    <text evidence="1">The sequence shown here is derived from an EMBL/GenBank/DDBJ whole genome shotgun (WGS) entry which is preliminary data.</text>
</comment>
<reference evidence="1 2" key="1">
    <citation type="submission" date="2018-08" db="EMBL/GenBank/DDBJ databases">
        <title>Genomic Encyclopedia of Archaeal and Bacterial Type Strains, Phase II (KMG-II): from individual species to whole genera.</title>
        <authorList>
            <person name="Goeker M."/>
        </authorList>
    </citation>
    <scope>NUCLEOTIDE SEQUENCE [LARGE SCALE GENOMIC DNA]</scope>
    <source>
        <strain evidence="1 2">DSM 582</strain>
    </source>
</reference>
<accession>A0AAQ0HGI5</accession>
<evidence type="ECO:0000313" key="2">
    <source>
        <dbReference type="Proteomes" id="UP000256794"/>
    </source>
</evidence>
<dbReference type="Gene3D" id="1.25.40.290">
    <property type="entry name" value="ARM repeat domains"/>
    <property type="match status" value="1"/>
</dbReference>
<dbReference type="SUPFAM" id="SSF48371">
    <property type="entry name" value="ARM repeat"/>
    <property type="match status" value="1"/>
</dbReference>
<dbReference type="Proteomes" id="UP000256794">
    <property type="component" value="Unassembled WGS sequence"/>
</dbReference>
<dbReference type="Pfam" id="PF08713">
    <property type="entry name" value="DNA_alkylation"/>
    <property type="match status" value="1"/>
</dbReference>
<keyword evidence="2" id="KW-1185">Reference proteome</keyword>
<evidence type="ECO:0000313" key="1">
    <source>
        <dbReference type="EMBL" id="REG45846.1"/>
    </source>
</evidence>
<dbReference type="AlphaFoldDB" id="A0AAQ0HGI5"/>
<dbReference type="EMBL" id="QUMX01000018">
    <property type="protein sequence ID" value="REG45846.1"/>
    <property type="molecule type" value="Genomic_DNA"/>
</dbReference>
<organism evidence="1 2">
    <name type="scientific">Paracoccus versutus</name>
    <name type="common">Thiobacillus versutus</name>
    <dbReference type="NCBI Taxonomy" id="34007"/>
    <lineage>
        <taxon>Bacteria</taxon>
        <taxon>Pseudomonadati</taxon>
        <taxon>Pseudomonadota</taxon>
        <taxon>Alphaproteobacteria</taxon>
        <taxon>Rhodobacterales</taxon>
        <taxon>Paracoccaceae</taxon>
        <taxon>Paracoccus</taxon>
    </lineage>
</organism>
<dbReference type="InterPro" id="IPR016024">
    <property type="entry name" value="ARM-type_fold"/>
</dbReference>
<protein>
    <submittedName>
        <fullName evidence="1">3-methyladenine DNA glycosylase AlkC</fullName>
    </submittedName>
</protein>
<name>A0AAQ0HGI5_PARVE</name>
<gene>
    <name evidence="1" type="ORF">ATH84_101813</name>
</gene>
<dbReference type="RefSeq" id="WP_036758938.1">
    <property type="nucleotide sequence ID" value="NZ_CP035284.1"/>
</dbReference>
<sequence>MSSTAIKDVFNLALLRGIAAELQSAHSPFDATAFVARSMDGLHELELTGRAAHIAEALHQHLPQPFATAAAVIEASLGPEIPATGEIGRAAIRYMPHLAFVRKYGLDDYEAAIRVQAELTKRFTAEFSIRAFLETYPERTHAQMLAWAVDENAHLRRLASEGTRPRLPWAPRLRGYQQDPRPVLELLELLKDDPVPYVRRSVANNLNDIAKDHPALTVETCRRWAEDVPAGRAWIVRHALRSLVKAGDRDAIRILGGAADPSVRIGRITITPQRAALGGTVHLSFEVESTASQPQHLLIDYAVHFVKANGGIRPKVFKLRSLTMQPGEIAALSATVSLVPMTTRRHFPGCHRIDVFVNGETHPLGGFEVTA</sequence>
<dbReference type="InterPro" id="IPR014825">
    <property type="entry name" value="DNA_alkylation"/>
</dbReference>
<proteinExistence type="predicted"/>